<proteinExistence type="inferred from homology"/>
<evidence type="ECO:0000259" key="4">
    <source>
        <dbReference type="SMART" id="SM01403"/>
    </source>
</evidence>
<dbReference type="InterPro" id="IPR001848">
    <property type="entry name" value="Ribosomal_uS10"/>
</dbReference>
<dbReference type="InterPro" id="IPR018268">
    <property type="entry name" value="Ribosomal_uS10_CS"/>
</dbReference>
<feature type="domain" description="Small ribosomal subunit protein uS10" evidence="4">
    <location>
        <begin position="288"/>
        <end position="382"/>
    </location>
</feature>
<reference evidence="5 6" key="1">
    <citation type="journal article" date="2021" name="Hortic Res">
        <title>The domestication of Cucurbita argyrosperma as revealed by the genome of its wild relative.</title>
        <authorList>
            <person name="Barrera-Redondo J."/>
            <person name="Sanchez-de la Vega G."/>
            <person name="Aguirre-Liguori J.A."/>
            <person name="Castellanos-Morales G."/>
            <person name="Gutierrez-Guerrero Y.T."/>
            <person name="Aguirre-Dugua X."/>
            <person name="Aguirre-Planter E."/>
            <person name="Tenaillon M.I."/>
            <person name="Lira-Saade R."/>
            <person name="Eguiarte L.E."/>
        </authorList>
    </citation>
    <scope>NUCLEOTIDE SEQUENCE [LARGE SCALE GENOMIC DNA]</scope>
    <source>
        <strain evidence="5">JBR-2021</strain>
    </source>
</reference>
<evidence type="ECO:0000256" key="2">
    <source>
        <dbReference type="ARBA" id="ARBA00022980"/>
    </source>
</evidence>
<dbReference type="EMBL" id="JAGKQH010000016">
    <property type="protein sequence ID" value="KAG6576788.1"/>
    <property type="molecule type" value="Genomic_DNA"/>
</dbReference>
<dbReference type="NCBIfam" id="TIGR01046">
    <property type="entry name" value="uS10_euk_arch"/>
    <property type="match status" value="1"/>
</dbReference>
<accession>A0AAV6M8F5</accession>
<sequence length="386" mass="42872">MASWSAENATEAFLNTLKMGQKVNEPDVAEFISAMAAGNNAQLMVVAYETSADHKILALAAAARQTGGRVVCVIPRQEDLRLSQEILGVESYHGIEFVVGEAEKVIRTHYREVDFVLIDCNLDSHVAVLDVVRSRNNSQRATVVVGFNAMSKRSVGGWSGGSTTHLLPIGKGLLVTKVGAEVSKSGGDGRRRRRSQWVVKVDKCTGEEHVFRPTLRKTLIVNIIATESYKLQRRHSRSISSERGCWKLNRRDLLLNRRPRITGSMAYAAMKPTKAGLEDTQEQIHKIRITLSSKNVKNLEKVCADLVRGAKDKRLRVKGPVRMPTKVLHITTRKSPCGEGTNTWDRFELRVHKRVIDLFSSADVVKQITSITIEPGVEVEVTIADQ</sequence>
<feature type="non-terminal residue" evidence="5">
    <location>
        <position position="1"/>
    </location>
</feature>
<dbReference type="HAMAP" id="MF_00508">
    <property type="entry name" value="Ribosomal_uS10"/>
    <property type="match status" value="1"/>
</dbReference>
<gene>
    <name evidence="5" type="primary">RPS20B</name>
    <name evidence="5" type="ORF">SDJN03_24362</name>
</gene>
<evidence type="ECO:0000256" key="1">
    <source>
        <dbReference type="ARBA" id="ARBA00007102"/>
    </source>
</evidence>
<dbReference type="GO" id="GO:0015935">
    <property type="term" value="C:small ribosomal subunit"/>
    <property type="evidence" value="ECO:0007669"/>
    <property type="project" value="InterPro"/>
</dbReference>
<dbReference type="PANTHER" id="PTHR33593">
    <property type="entry name" value="DUF1442 FAMILY PROTEIN"/>
    <property type="match status" value="1"/>
</dbReference>
<dbReference type="GO" id="GO:0003735">
    <property type="term" value="F:structural constituent of ribosome"/>
    <property type="evidence" value="ECO:0007669"/>
    <property type="project" value="InterPro"/>
</dbReference>
<keyword evidence="2 5" id="KW-0689">Ribosomal protein</keyword>
<dbReference type="Pfam" id="PF07279">
    <property type="entry name" value="DUF1442"/>
    <property type="match status" value="1"/>
</dbReference>
<evidence type="ECO:0000313" key="5">
    <source>
        <dbReference type="EMBL" id="KAG6576788.1"/>
    </source>
</evidence>
<dbReference type="GO" id="GO:0006412">
    <property type="term" value="P:translation"/>
    <property type="evidence" value="ECO:0007669"/>
    <property type="project" value="InterPro"/>
</dbReference>
<keyword evidence="3" id="KW-0687">Ribonucleoprotein</keyword>
<name>A0AAV6M8F5_9ROSI</name>
<dbReference type="PROSITE" id="PS00361">
    <property type="entry name" value="RIBOSOMAL_S10"/>
    <property type="match status" value="1"/>
</dbReference>
<evidence type="ECO:0000313" key="6">
    <source>
        <dbReference type="Proteomes" id="UP000685013"/>
    </source>
</evidence>
<comment type="similarity">
    <text evidence="1">Belongs to the universal ribosomal protein uS10 family.</text>
</comment>
<dbReference type="AlphaFoldDB" id="A0AAV6M8F5"/>
<protein>
    <submittedName>
        <fullName evidence="5">40S ribosomal protein S20-2</fullName>
    </submittedName>
</protein>
<evidence type="ECO:0000256" key="3">
    <source>
        <dbReference type="ARBA" id="ARBA00023274"/>
    </source>
</evidence>
<dbReference type="InterPro" id="IPR005729">
    <property type="entry name" value="Ribosomal_uS10_euk/arc"/>
</dbReference>
<dbReference type="InterPro" id="IPR027486">
    <property type="entry name" value="Ribosomal_uS10_dom"/>
</dbReference>
<dbReference type="PANTHER" id="PTHR33593:SF3">
    <property type="entry name" value="DUF1442 FAMILY PROTEIN"/>
    <property type="match status" value="1"/>
</dbReference>
<dbReference type="SMART" id="SM01403">
    <property type="entry name" value="Ribosomal_S10"/>
    <property type="match status" value="1"/>
</dbReference>
<dbReference type="InterPro" id="IPR009902">
    <property type="entry name" value="DUF1442"/>
</dbReference>
<keyword evidence="6" id="KW-1185">Reference proteome</keyword>
<dbReference type="FunFam" id="3.30.70.600:FF:000002">
    <property type="entry name" value="40S ribosomal protein S20"/>
    <property type="match status" value="1"/>
</dbReference>
<dbReference type="GO" id="GO:0003723">
    <property type="term" value="F:RNA binding"/>
    <property type="evidence" value="ECO:0007669"/>
    <property type="project" value="InterPro"/>
</dbReference>
<dbReference type="Pfam" id="PF00338">
    <property type="entry name" value="Ribosomal_S10"/>
    <property type="match status" value="1"/>
</dbReference>
<organism evidence="5 6">
    <name type="scientific">Cucurbita argyrosperma subsp. sororia</name>
    <dbReference type="NCBI Taxonomy" id="37648"/>
    <lineage>
        <taxon>Eukaryota</taxon>
        <taxon>Viridiplantae</taxon>
        <taxon>Streptophyta</taxon>
        <taxon>Embryophyta</taxon>
        <taxon>Tracheophyta</taxon>
        <taxon>Spermatophyta</taxon>
        <taxon>Magnoliopsida</taxon>
        <taxon>eudicotyledons</taxon>
        <taxon>Gunneridae</taxon>
        <taxon>Pentapetalae</taxon>
        <taxon>rosids</taxon>
        <taxon>fabids</taxon>
        <taxon>Cucurbitales</taxon>
        <taxon>Cucurbitaceae</taxon>
        <taxon>Cucurbiteae</taxon>
        <taxon>Cucurbita</taxon>
    </lineage>
</organism>
<comment type="caution">
    <text evidence="5">The sequence shown here is derived from an EMBL/GenBank/DDBJ whole genome shotgun (WGS) entry which is preliminary data.</text>
</comment>
<dbReference type="Proteomes" id="UP000685013">
    <property type="component" value="Chromosome 16"/>
</dbReference>